<name>A0A316V1X9_9BASI</name>
<dbReference type="InParanoid" id="A0A316V1X9"/>
<dbReference type="SUPFAM" id="SSF57701">
    <property type="entry name" value="Zn2/Cys6 DNA-binding domain"/>
    <property type="match status" value="1"/>
</dbReference>
<dbReference type="Pfam" id="PF00172">
    <property type="entry name" value="Zn_clus"/>
    <property type="match status" value="1"/>
</dbReference>
<dbReference type="PROSITE" id="PS50048">
    <property type="entry name" value="ZN2_CY6_FUNGAL_2"/>
    <property type="match status" value="1"/>
</dbReference>
<dbReference type="GO" id="GO:0008270">
    <property type="term" value="F:zinc ion binding"/>
    <property type="evidence" value="ECO:0007669"/>
    <property type="project" value="InterPro"/>
</dbReference>
<evidence type="ECO:0000256" key="3">
    <source>
        <dbReference type="ARBA" id="ARBA00023125"/>
    </source>
</evidence>
<evidence type="ECO:0000256" key="2">
    <source>
        <dbReference type="ARBA" id="ARBA00023015"/>
    </source>
</evidence>
<organism evidence="8 9">
    <name type="scientific">Meira miltonrushii</name>
    <dbReference type="NCBI Taxonomy" id="1280837"/>
    <lineage>
        <taxon>Eukaryota</taxon>
        <taxon>Fungi</taxon>
        <taxon>Dikarya</taxon>
        <taxon>Basidiomycota</taxon>
        <taxon>Ustilaginomycotina</taxon>
        <taxon>Exobasidiomycetes</taxon>
        <taxon>Exobasidiales</taxon>
        <taxon>Brachybasidiaceae</taxon>
        <taxon>Meira</taxon>
    </lineage>
</organism>
<dbReference type="Gene3D" id="4.10.240.10">
    <property type="entry name" value="Zn(2)-C6 fungal-type DNA-binding domain"/>
    <property type="match status" value="1"/>
</dbReference>
<dbReference type="GO" id="GO:0000981">
    <property type="term" value="F:DNA-binding transcription factor activity, RNA polymerase II-specific"/>
    <property type="evidence" value="ECO:0007669"/>
    <property type="project" value="InterPro"/>
</dbReference>
<proteinExistence type="predicted"/>
<dbReference type="EMBL" id="KZ819607">
    <property type="protein sequence ID" value="PWN31546.1"/>
    <property type="molecule type" value="Genomic_DNA"/>
</dbReference>
<evidence type="ECO:0000256" key="6">
    <source>
        <dbReference type="SAM" id="MobiDB-lite"/>
    </source>
</evidence>
<evidence type="ECO:0000313" key="8">
    <source>
        <dbReference type="EMBL" id="PWN31546.1"/>
    </source>
</evidence>
<feature type="region of interest" description="Disordered" evidence="6">
    <location>
        <begin position="87"/>
        <end position="117"/>
    </location>
</feature>
<dbReference type="RefSeq" id="XP_025351848.1">
    <property type="nucleotide sequence ID" value="XM_025499662.1"/>
</dbReference>
<dbReference type="InterPro" id="IPR036864">
    <property type="entry name" value="Zn2-C6_fun-type_DNA-bd_sf"/>
</dbReference>
<dbReference type="Proteomes" id="UP000245771">
    <property type="component" value="Unassembled WGS sequence"/>
</dbReference>
<sequence length="775" mass="86726">MSTKANDRSSPIVARVSRKVKTCDECRRHKIRCSLGPDQSTPCARCKRMSLDCRLTKNLQSILEEHNSDAKWKESVEQRLNTLFEALSNSNESHSRKRRKSSSVPADGTDSPTFHPITADPLDMLADAASNNVGQSAEASTSTNKAKRNRSDIIERGLLTFDQTCTLVNIYLTYLDPHVYSIVGSVHVRADELSQASNLRVAVQSIRRSPLLLLAICTVASLHCSANILEDGTLVETSAQGNNADRPSRLYSTLHDEFVRLSAQQSFVRHQSLDDIRALLIGSWWLRDLSWILTGSAVRLATERGMQEAYKKCSNMEAGRKACQSGPKARCGPGEAVEGSNVVVDEGIEQEAYKAARLYYLVYVADHQAAIPFSRPPMTRQHAAVRNVRAWLAGCRLATDEDARLASQVELWVIAHDVLDDFGVDVQEALTRKQVLEEAPRFFALVDRWQNRWERIHSCKKSELNKVHIEEVNLQAEMMRLFIGAHAFRSPPDVDPLEIEGGEEEEHEMIDEIEHRPSFATKSMPAIPDGNPNQFSKDEKSQRNTIALRAYHVAFHLVQLVTNTDFAQIKTMHAWKRSGMYGQPIYPFAMLIFACLFLHKSTKHQQLSFAVNPRYNMLMIDKVCQSLQDHLMPYCVDAHICGTVLPGLLSLSNSERAKLSKDSHVPVSEKEDDIIQQVPQFDNRAHLHPSANDTFLQQNSTTSLDSIMDISQPFQDSFAIANTSPMQSGTPAFSFDLQSLDLLSDLRYLSGVGSDALLWDLSAFDASAVNSFPQS</sequence>
<evidence type="ECO:0000256" key="4">
    <source>
        <dbReference type="ARBA" id="ARBA00023163"/>
    </source>
</evidence>
<dbReference type="OrthoDB" id="4454541at2759"/>
<dbReference type="CDD" id="cd12148">
    <property type="entry name" value="fungal_TF_MHR"/>
    <property type="match status" value="1"/>
</dbReference>
<keyword evidence="2" id="KW-0805">Transcription regulation</keyword>
<dbReference type="AlphaFoldDB" id="A0A316V1X9"/>
<dbReference type="PANTHER" id="PTHR31845">
    <property type="entry name" value="FINGER DOMAIN PROTEIN, PUTATIVE-RELATED"/>
    <property type="match status" value="1"/>
</dbReference>
<keyword evidence="4" id="KW-0804">Transcription</keyword>
<dbReference type="PANTHER" id="PTHR31845:SF17">
    <property type="entry name" value="ZN(II)2CYS6 TRANSCRIPTION FACTOR (EUROFUNG)"/>
    <property type="match status" value="1"/>
</dbReference>
<keyword evidence="9" id="KW-1185">Reference proteome</keyword>
<dbReference type="CDD" id="cd00067">
    <property type="entry name" value="GAL4"/>
    <property type="match status" value="1"/>
</dbReference>
<evidence type="ECO:0000313" key="9">
    <source>
        <dbReference type="Proteomes" id="UP000245771"/>
    </source>
</evidence>
<accession>A0A316V1X9</accession>
<dbReference type="InterPro" id="IPR051089">
    <property type="entry name" value="prtT"/>
</dbReference>
<evidence type="ECO:0000256" key="5">
    <source>
        <dbReference type="ARBA" id="ARBA00023242"/>
    </source>
</evidence>
<dbReference type="PROSITE" id="PS00463">
    <property type="entry name" value="ZN2_CY6_FUNGAL_1"/>
    <property type="match status" value="1"/>
</dbReference>
<gene>
    <name evidence="8" type="ORF">FA14DRAFT_162550</name>
</gene>
<comment type="subcellular location">
    <subcellularLocation>
        <location evidence="1">Nucleus</location>
    </subcellularLocation>
</comment>
<feature type="domain" description="Zn(2)-C6 fungal-type" evidence="7">
    <location>
        <begin position="22"/>
        <end position="55"/>
    </location>
</feature>
<reference evidence="8 9" key="1">
    <citation type="journal article" date="2018" name="Mol. Biol. Evol.">
        <title>Broad Genomic Sampling Reveals a Smut Pathogenic Ancestry of the Fungal Clade Ustilaginomycotina.</title>
        <authorList>
            <person name="Kijpornyongpan T."/>
            <person name="Mondo S.J."/>
            <person name="Barry K."/>
            <person name="Sandor L."/>
            <person name="Lee J."/>
            <person name="Lipzen A."/>
            <person name="Pangilinan J."/>
            <person name="LaButti K."/>
            <person name="Hainaut M."/>
            <person name="Henrissat B."/>
            <person name="Grigoriev I.V."/>
            <person name="Spatafora J.W."/>
            <person name="Aime M.C."/>
        </authorList>
    </citation>
    <scope>NUCLEOTIDE SEQUENCE [LARGE SCALE GENOMIC DNA]</scope>
    <source>
        <strain evidence="8 9">MCA 3882</strain>
    </source>
</reference>
<dbReference type="GO" id="GO:0000976">
    <property type="term" value="F:transcription cis-regulatory region binding"/>
    <property type="evidence" value="ECO:0007669"/>
    <property type="project" value="TreeGrafter"/>
</dbReference>
<dbReference type="GO" id="GO:0005634">
    <property type="term" value="C:nucleus"/>
    <property type="evidence" value="ECO:0007669"/>
    <property type="project" value="UniProtKB-SubCell"/>
</dbReference>
<dbReference type="GeneID" id="37021443"/>
<dbReference type="SMART" id="SM00066">
    <property type="entry name" value="GAL4"/>
    <property type="match status" value="1"/>
</dbReference>
<dbReference type="InterPro" id="IPR001138">
    <property type="entry name" value="Zn2Cys6_DnaBD"/>
</dbReference>
<protein>
    <recommendedName>
        <fullName evidence="7">Zn(2)-C6 fungal-type domain-containing protein</fullName>
    </recommendedName>
</protein>
<keyword evidence="3" id="KW-0238">DNA-binding</keyword>
<evidence type="ECO:0000256" key="1">
    <source>
        <dbReference type="ARBA" id="ARBA00004123"/>
    </source>
</evidence>
<dbReference type="STRING" id="1280837.A0A316V1X9"/>
<keyword evidence="5" id="KW-0539">Nucleus</keyword>
<evidence type="ECO:0000259" key="7">
    <source>
        <dbReference type="PROSITE" id="PS50048"/>
    </source>
</evidence>